<keyword evidence="1" id="KW-0812">Transmembrane</keyword>
<dbReference type="RefSeq" id="WP_268941923.1">
    <property type="nucleotide sequence ID" value="NZ_JAPTYD010000010.1"/>
</dbReference>
<evidence type="ECO:0000256" key="1">
    <source>
        <dbReference type="SAM" id="Phobius"/>
    </source>
</evidence>
<feature type="transmembrane region" description="Helical" evidence="1">
    <location>
        <begin position="36"/>
        <end position="54"/>
    </location>
</feature>
<keyword evidence="1" id="KW-0472">Membrane</keyword>
<feature type="transmembrane region" description="Helical" evidence="1">
    <location>
        <begin position="6"/>
        <end position="24"/>
    </location>
</feature>
<comment type="caution">
    <text evidence="2">The sequence shown here is derived from an EMBL/GenBank/DDBJ whole genome shotgun (WGS) entry which is preliminary data.</text>
</comment>
<feature type="transmembrane region" description="Helical" evidence="1">
    <location>
        <begin position="66"/>
        <end position="87"/>
    </location>
</feature>
<name>A0ABT4J449_9RHOB</name>
<evidence type="ECO:0000313" key="2">
    <source>
        <dbReference type="EMBL" id="MCZ0961909.1"/>
    </source>
</evidence>
<gene>
    <name evidence="2" type="ORF">OU682_09810</name>
</gene>
<proteinExistence type="predicted"/>
<keyword evidence="1" id="KW-1133">Transmembrane helix</keyword>
<evidence type="ECO:0000313" key="3">
    <source>
        <dbReference type="Proteomes" id="UP001149822"/>
    </source>
</evidence>
<organism evidence="2 3">
    <name type="scientific">Paracoccus benzoatiresistens</name>
    <dbReference type="NCBI Taxonomy" id="2997341"/>
    <lineage>
        <taxon>Bacteria</taxon>
        <taxon>Pseudomonadati</taxon>
        <taxon>Pseudomonadota</taxon>
        <taxon>Alphaproteobacteria</taxon>
        <taxon>Rhodobacterales</taxon>
        <taxon>Paracoccaceae</taxon>
        <taxon>Paracoccus</taxon>
    </lineage>
</organism>
<dbReference type="Proteomes" id="UP001149822">
    <property type="component" value="Unassembled WGS sequence"/>
</dbReference>
<accession>A0ABT4J449</accession>
<reference evidence="2" key="1">
    <citation type="submission" date="2022-12" db="EMBL/GenBank/DDBJ databases">
        <title>Paracoccus sp. EF6 isolated from a lake water.</title>
        <authorList>
            <person name="Liu H."/>
        </authorList>
    </citation>
    <scope>NUCLEOTIDE SEQUENCE</scope>
    <source>
        <strain evidence="2">EF6</strain>
    </source>
</reference>
<dbReference type="EMBL" id="JAPTYD010000010">
    <property type="protein sequence ID" value="MCZ0961909.1"/>
    <property type="molecule type" value="Genomic_DNA"/>
</dbReference>
<protein>
    <submittedName>
        <fullName evidence="2">Uncharacterized protein</fullName>
    </submittedName>
</protein>
<sequence length="129" mass="13405">MIPYQVIPFYLVIALVVLWGVWTGATRVAARSFRPVLAALAALLAGAAACWLIGAQKTGHVHAGLLGTLASMLLLLAAGSVAFGAALRGLHDATRRRVAAEPAEPLRPAWDIWGLCGLSAVAVIASLLE</sequence>
<keyword evidence="3" id="KW-1185">Reference proteome</keyword>